<dbReference type="AlphaFoldDB" id="A0A397T817"/>
<organism evidence="1 2">
    <name type="scientific">Glomus cerebriforme</name>
    <dbReference type="NCBI Taxonomy" id="658196"/>
    <lineage>
        <taxon>Eukaryota</taxon>
        <taxon>Fungi</taxon>
        <taxon>Fungi incertae sedis</taxon>
        <taxon>Mucoromycota</taxon>
        <taxon>Glomeromycotina</taxon>
        <taxon>Glomeromycetes</taxon>
        <taxon>Glomerales</taxon>
        <taxon>Glomeraceae</taxon>
        <taxon>Glomus</taxon>
    </lineage>
</organism>
<name>A0A397T817_9GLOM</name>
<sequence>MARPPAVAGFNATTRTNIMKGKMAGRKVMVRTNQGAIFALVNERFLEVDAPDNNLEIRVRIANPIMTEAFFTELCNKWYESRG</sequence>
<dbReference type="STRING" id="658196.A0A397T817"/>
<gene>
    <name evidence="1" type="ORF">C1645_818172</name>
</gene>
<keyword evidence="2" id="KW-1185">Reference proteome</keyword>
<evidence type="ECO:0000313" key="1">
    <source>
        <dbReference type="EMBL" id="RIA94353.1"/>
    </source>
</evidence>
<comment type="caution">
    <text evidence="1">The sequence shown here is derived from an EMBL/GenBank/DDBJ whole genome shotgun (WGS) entry which is preliminary data.</text>
</comment>
<protein>
    <submittedName>
        <fullName evidence="1">Uncharacterized protein</fullName>
    </submittedName>
</protein>
<dbReference type="OrthoDB" id="10604418at2759"/>
<dbReference type="EMBL" id="QKYT01000083">
    <property type="protein sequence ID" value="RIA94353.1"/>
    <property type="molecule type" value="Genomic_DNA"/>
</dbReference>
<dbReference type="Proteomes" id="UP000265703">
    <property type="component" value="Unassembled WGS sequence"/>
</dbReference>
<reference evidence="1 2" key="1">
    <citation type="submission" date="2018-06" db="EMBL/GenBank/DDBJ databases">
        <title>Comparative genomics reveals the genomic features of Rhizophagus irregularis, R. cerebriforme, R. diaphanum and Gigaspora rosea, and their symbiotic lifestyle signature.</title>
        <authorList>
            <person name="Morin E."/>
            <person name="San Clemente H."/>
            <person name="Chen E.C.H."/>
            <person name="De La Providencia I."/>
            <person name="Hainaut M."/>
            <person name="Kuo A."/>
            <person name="Kohler A."/>
            <person name="Murat C."/>
            <person name="Tang N."/>
            <person name="Roy S."/>
            <person name="Loubradou J."/>
            <person name="Henrissat B."/>
            <person name="Grigoriev I.V."/>
            <person name="Corradi N."/>
            <person name="Roux C."/>
            <person name="Martin F.M."/>
        </authorList>
    </citation>
    <scope>NUCLEOTIDE SEQUENCE [LARGE SCALE GENOMIC DNA]</scope>
    <source>
        <strain evidence="1 2">DAOM 227022</strain>
    </source>
</reference>
<accession>A0A397T817</accession>
<evidence type="ECO:0000313" key="2">
    <source>
        <dbReference type="Proteomes" id="UP000265703"/>
    </source>
</evidence>
<proteinExistence type="predicted"/>